<feature type="compositionally biased region" description="Low complexity" evidence="1">
    <location>
        <begin position="151"/>
        <end position="167"/>
    </location>
</feature>
<dbReference type="PROSITE" id="PS51029">
    <property type="entry name" value="MADF"/>
    <property type="match status" value="1"/>
</dbReference>
<dbReference type="PANTHER" id="PTHR12243">
    <property type="entry name" value="MADF DOMAIN TRANSCRIPTION FACTOR"/>
    <property type="match status" value="1"/>
</dbReference>
<gene>
    <name evidence="3" type="ORF">L596_017660</name>
</gene>
<dbReference type="PANTHER" id="PTHR12243:SF67">
    <property type="entry name" value="COREPRESSOR OF PANGOLIN, ISOFORM A-RELATED"/>
    <property type="match status" value="1"/>
</dbReference>
<feature type="compositionally biased region" description="Polar residues" evidence="1">
    <location>
        <begin position="281"/>
        <end position="291"/>
    </location>
</feature>
<evidence type="ECO:0000259" key="2">
    <source>
        <dbReference type="PROSITE" id="PS51029"/>
    </source>
</evidence>
<dbReference type="GO" id="GO:0005634">
    <property type="term" value="C:nucleus"/>
    <property type="evidence" value="ECO:0007669"/>
    <property type="project" value="TreeGrafter"/>
</dbReference>
<dbReference type="GO" id="GO:0006357">
    <property type="term" value="P:regulation of transcription by RNA polymerase II"/>
    <property type="evidence" value="ECO:0007669"/>
    <property type="project" value="TreeGrafter"/>
</dbReference>
<protein>
    <recommendedName>
        <fullName evidence="2">MADF domain-containing protein</fullName>
    </recommendedName>
</protein>
<feature type="region of interest" description="Disordered" evidence="1">
    <location>
        <begin position="140"/>
        <end position="167"/>
    </location>
</feature>
<dbReference type="EMBL" id="AZBU02000005">
    <property type="protein sequence ID" value="TKR76537.1"/>
    <property type="molecule type" value="Genomic_DNA"/>
</dbReference>
<name>A0A4U5N2B0_STECR</name>
<feature type="compositionally biased region" description="Polar residues" evidence="1">
    <location>
        <begin position="34"/>
        <end position="46"/>
    </location>
</feature>
<proteinExistence type="predicted"/>
<dbReference type="Pfam" id="PF10545">
    <property type="entry name" value="MADF_DNA_bdg"/>
    <property type="match status" value="1"/>
</dbReference>
<feature type="region of interest" description="Disordered" evidence="1">
    <location>
        <begin position="1"/>
        <end position="68"/>
    </location>
</feature>
<feature type="compositionally biased region" description="Polar residues" evidence="1">
    <location>
        <begin position="58"/>
        <end position="68"/>
    </location>
</feature>
<feature type="domain" description="MADF" evidence="2">
    <location>
        <begin position="74"/>
        <end position="186"/>
    </location>
</feature>
<dbReference type="InterPro" id="IPR039353">
    <property type="entry name" value="TF_Adf1"/>
</dbReference>
<accession>A0A4U5N2B0</accession>
<dbReference type="SMART" id="SM00595">
    <property type="entry name" value="MADF"/>
    <property type="match status" value="1"/>
</dbReference>
<organism evidence="3 4">
    <name type="scientific">Steinernema carpocapsae</name>
    <name type="common">Entomopathogenic nematode</name>
    <dbReference type="NCBI Taxonomy" id="34508"/>
    <lineage>
        <taxon>Eukaryota</taxon>
        <taxon>Metazoa</taxon>
        <taxon>Ecdysozoa</taxon>
        <taxon>Nematoda</taxon>
        <taxon>Chromadorea</taxon>
        <taxon>Rhabditida</taxon>
        <taxon>Tylenchina</taxon>
        <taxon>Panagrolaimomorpha</taxon>
        <taxon>Strongyloidoidea</taxon>
        <taxon>Steinernematidae</taxon>
        <taxon>Steinernema</taxon>
    </lineage>
</organism>
<comment type="caution">
    <text evidence="3">The sequence shown here is derived from an EMBL/GenBank/DDBJ whole genome shotgun (WGS) entry which is preliminary data.</text>
</comment>
<keyword evidence="4" id="KW-1185">Reference proteome</keyword>
<feature type="compositionally biased region" description="Basic residues" evidence="1">
    <location>
        <begin position="1"/>
        <end position="12"/>
    </location>
</feature>
<dbReference type="OrthoDB" id="6515516at2759"/>
<evidence type="ECO:0000313" key="4">
    <source>
        <dbReference type="Proteomes" id="UP000298663"/>
    </source>
</evidence>
<dbReference type="GO" id="GO:0005667">
    <property type="term" value="C:transcription regulator complex"/>
    <property type="evidence" value="ECO:0007669"/>
    <property type="project" value="TreeGrafter"/>
</dbReference>
<evidence type="ECO:0000256" key="1">
    <source>
        <dbReference type="SAM" id="MobiDB-lite"/>
    </source>
</evidence>
<dbReference type="Proteomes" id="UP000298663">
    <property type="component" value="Unassembled WGS sequence"/>
</dbReference>
<dbReference type="InterPro" id="IPR006578">
    <property type="entry name" value="MADF-dom"/>
</dbReference>
<reference evidence="3 4" key="1">
    <citation type="journal article" date="2015" name="Genome Biol.">
        <title>Comparative genomics of Steinernema reveals deeply conserved gene regulatory networks.</title>
        <authorList>
            <person name="Dillman A.R."/>
            <person name="Macchietto M."/>
            <person name="Porter C.F."/>
            <person name="Rogers A."/>
            <person name="Williams B."/>
            <person name="Antoshechkin I."/>
            <person name="Lee M.M."/>
            <person name="Goodwin Z."/>
            <person name="Lu X."/>
            <person name="Lewis E.E."/>
            <person name="Goodrich-Blair H."/>
            <person name="Stock S.P."/>
            <person name="Adams B.J."/>
            <person name="Sternberg P.W."/>
            <person name="Mortazavi A."/>
        </authorList>
    </citation>
    <scope>NUCLEOTIDE SEQUENCE [LARGE SCALE GENOMIC DNA]</scope>
    <source>
        <strain evidence="3 4">ALL</strain>
    </source>
</reference>
<feature type="region of interest" description="Disordered" evidence="1">
    <location>
        <begin position="281"/>
        <end position="300"/>
    </location>
</feature>
<dbReference type="AlphaFoldDB" id="A0A4U5N2B0"/>
<sequence>MRTGGRIRKTRLGKAGQKLEKDSQHQHQQISHSYETTTAHSSTNPVSSGASSGAGGSNSTERGSWANNDEFTRRLIEAVRKQPSLYNPNHEHYGNKHTNSQIRNTIWSQLCDDLGFPDGAQQLQTVWKRIRDRYVRERRKRRLAEQSGNVNSSSTAASTDGGANAAGQNAACRHFDSMRWIDAYIFESNSNKQSGATSSNSNNQMQPTETVYYMQGEQGGNDINYRSNHPDFLNVSTASTSLTGNTSLNFSHNGSVLDTSASPCSSTTSSEISVGSTTFTAAASSKGQQPPTSASVVSTTSESYDKQIETKDGAIITVTQRGKIPTSKKDNTPRIVVSDTPNNVNVTSGANVVRMFVDPTQLQVAAPNKVYRLVNASELNMKGALGSSVQAVGTRFTTGRKRAANEPQPILPHPGGGTSAVVQLNGRPSNGHLNEEMIMEDGLNESRQIVMESGSTGENVKFNVVQGNVIDPNNVGQTMVTIGNAGVQLQPHHMNQTIQIASTSHRCSSINNNHRW</sequence>
<evidence type="ECO:0000313" key="3">
    <source>
        <dbReference type="EMBL" id="TKR76537.1"/>
    </source>
</evidence>
<reference evidence="3 4" key="2">
    <citation type="journal article" date="2019" name="G3 (Bethesda)">
        <title>Hybrid Assembly of the Genome of the Entomopathogenic Nematode Steinernema carpocapsae Identifies the X-Chromosome.</title>
        <authorList>
            <person name="Serra L."/>
            <person name="Macchietto M."/>
            <person name="Macias-Munoz A."/>
            <person name="McGill C.J."/>
            <person name="Rodriguez I.M."/>
            <person name="Rodriguez B."/>
            <person name="Murad R."/>
            <person name="Mortazavi A."/>
        </authorList>
    </citation>
    <scope>NUCLEOTIDE SEQUENCE [LARGE SCALE GENOMIC DNA]</scope>
    <source>
        <strain evidence="3 4">ALL</strain>
    </source>
</reference>